<protein>
    <submittedName>
        <fullName evidence="8">Sugar ABC transporter permease</fullName>
    </submittedName>
</protein>
<dbReference type="CDD" id="cd06261">
    <property type="entry name" value="TM_PBP2"/>
    <property type="match status" value="1"/>
</dbReference>
<keyword evidence="9" id="KW-1185">Reference proteome</keyword>
<keyword evidence="2 6" id="KW-0813">Transport</keyword>
<accession>A0ABX0J1B9</accession>
<feature type="transmembrane region" description="Helical" evidence="6">
    <location>
        <begin position="285"/>
        <end position="308"/>
    </location>
</feature>
<evidence type="ECO:0000256" key="4">
    <source>
        <dbReference type="ARBA" id="ARBA00022989"/>
    </source>
</evidence>
<dbReference type="Pfam" id="PF00528">
    <property type="entry name" value="BPD_transp_1"/>
    <property type="match status" value="1"/>
</dbReference>
<keyword evidence="5 6" id="KW-0472">Membrane</keyword>
<dbReference type="PANTHER" id="PTHR43496">
    <property type="entry name" value="PROTEIN LPLB"/>
    <property type="match status" value="1"/>
</dbReference>
<reference evidence="8" key="1">
    <citation type="submission" date="2020-03" db="EMBL/GenBank/DDBJ databases">
        <title>Draft sequencing of Paenibacilllus sp. S3N08.</title>
        <authorList>
            <person name="Kim D.-U."/>
        </authorList>
    </citation>
    <scope>NUCLEOTIDE SEQUENCE</scope>
    <source>
        <strain evidence="8">S3N08</strain>
    </source>
</reference>
<evidence type="ECO:0000313" key="9">
    <source>
        <dbReference type="Proteomes" id="UP001165962"/>
    </source>
</evidence>
<evidence type="ECO:0000259" key="7">
    <source>
        <dbReference type="PROSITE" id="PS50928"/>
    </source>
</evidence>
<dbReference type="RefSeq" id="WP_166147472.1">
    <property type="nucleotide sequence ID" value="NZ_JAAOIW010000002.1"/>
</dbReference>
<organism evidence="8 9">
    <name type="scientific">Paenibacillus agricola</name>
    <dbReference type="NCBI Taxonomy" id="2716264"/>
    <lineage>
        <taxon>Bacteria</taxon>
        <taxon>Bacillati</taxon>
        <taxon>Bacillota</taxon>
        <taxon>Bacilli</taxon>
        <taxon>Bacillales</taxon>
        <taxon>Paenibacillaceae</taxon>
        <taxon>Paenibacillus</taxon>
    </lineage>
</organism>
<keyword evidence="4 6" id="KW-1133">Transmembrane helix</keyword>
<evidence type="ECO:0000256" key="6">
    <source>
        <dbReference type="RuleBase" id="RU363032"/>
    </source>
</evidence>
<feature type="transmembrane region" description="Helical" evidence="6">
    <location>
        <begin position="29"/>
        <end position="48"/>
    </location>
</feature>
<dbReference type="Gene3D" id="1.10.3720.10">
    <property type="entry name" value="MetI-like"/>
    <property type="match status" value="1"/>
</dbReference>
<comment type="subcellular location">
    <subcellularLocation>
        <location evidence="6">Cell membrane</location>
        <topology evidence="6">Multi-pass membrane protein</topology>
    </subcellularLocation>
    <subcellularLocation>
        <location evidence="1">Membrane</location>
        <topology evidence="1">Multi-pass membrane protein</topology>
    </subcellularLocation>
</comment>
<evidence type="ECO:0000256" key="1">
    <source>
        <dbReference type="ARBA" id="ARBA00004141"/>
    </source>
</evidence>
<feature type="transmembrane region" description="Helical" evidence="6">
    <location>
        <begin position="136"/>
        <end position="156"/>
    </location>
</feature>
<proteinExistence type="inferred from homology"/>
<feature type="transmembrane region" description="Helical" evidence="6">
    <location>
        <begin position="220"/>
        <end position="241"/>
    </location>
</feature>
<keyword evidence="3 6" id="KW-0812">Transmembrane</keyword>
<dbReference type="InterPro" id="IPR035906">
    <property type="entry name" value="MetI-like_sf"/>
</dbReference>
<dbReference type="PROSITE" id="PS50928">
    <property type="entry name" value="ABC_TM1"/>
    <property type="match status" value="1"/>
</dbReference>
<feature type="transmembrane region" description="Helical" evidence="6">
    <location>
        <begin position="94"/>
        <end position="115"/>
    </location>
</feature>
<dbReference type="SUPFAM" id="SSF161098">
    <property type="entry name" value="MetI-like"/>
    <property type="match status" value="1"/>
</dbReference>
<sequence length="317" mass="36058">MYSNRGEARIHIQQRTASQQFLHTLRAQWMLYTMILPGVLYFIVFKYIPLLGSVIAFQDFQILNGILKSPWVGLKHFEFMFTYPDIVVVLKNTLLLGTYQLVFGFPAPILLAILINEVRLAFLKRTVQTFFYLPHFLSWVIVGGLIFELLSLGGFINTVRLWFGEEPVLYMQRESFFRLIVVLSSIWKEIGWGAIIYLAAITGINPSLYEAAKVDGANRLVQTIYITLPSLLPTIIILLLLKIGHFLELGFDHIYVLLTPSTIAVGDIIDTYVYRAGILEGQYSFTTAVGLFKSIVGFVLLYGCNYISKKTTQQGLF</sequence>
<dbReference type="Proteomes" id="UP001165962">
    <property type="component" value="Unassembled WGS sequence"/>
</dbReference>
<dbReference type="InterPro" id="IPR000515">
    <property type="entry name" value="MetI-like"/>
</dbReference>
<comment type="caution">
    <text evidence="8">The sequence shown here is derived from an EMBL/GenBank/DDBJ whole genome shotgun (WGS) entry which is preliminary data.</text>
</comment>
<dbReference type="PANTHER" id="PTHR43496:SF1">
    <property type="entry name" value="POLYGALACTURONAN_RHAMNOGALACTURONAN TRANSPORT SYSTEM PERMEASE PROTEIN YTEP"/>
    <property type="match status" value="1"/>
</dbReference>
<evidence type="ECO:0000313" key="8">
    <source>
        <dbReference type="EMBL" id="NHN29478.1"/>
    </source>
</evidence>
<evidence type="ECO:0000256" key="2">
    <source>
        <dbReference type="ARBA" id="ARBA00022448"/>
    </source>
</evidence>
<name>A0ABX0J1B9_9BACL</name>
<evidence type="ECO:0000256" key="3">
    <source>
        <dbReference type="ARBA" id="ARBA00022692"/>
    </source>
</evidence>
<gene>
    <name evidence="8" type="ORF">G9U52_06485</name>
</gene>
<feature type="domain" description="ABC transmembrane type-1" evidence="7">
    <location>
        <begin position="90"/>
        <end position="304"/>
    </location>
</feature>
<comment type="similarity">
    <text evidence="6">Belongs to the binding-protein-dependent transport system permease family.</text>
</comment>
<evidence type="ECO:0000256" key="5">
    <source>
        <dbReference type="ARBA" id="ARBA00023136"/>
    </source>
</evidence>
<dbReference type="EMBL" id="JAAOIW010000002">
    <property type="protein sequence ID" value="NHN29478.1"/>
    <property type="molecule type" value="Genomic_DNA"/>
</dbReference>